<evidence type="ECO:0000313" key="1">
    <source>
        <dbReference type="EMBL" id="CAB0032021.1"/>
    </source>
</evidence>
<dbReference type="AlphaFoldDB" id="A0A6H5I6H1"/>
<evidence type="ECO:0000313" key="2">
    <source>
        <dbReference type="Proteomes" id="UP000479190"/>
    </source>
</evidence>
<organism evidence="1 2">
    <name type="scientific">Trichogramma brassicae</name>
    <dbReference type="NCBI Taxonomy" id="86971"/>
    <lineage>
        <taxon>Eukaryota</taxon>
        <taxon>Metazoa</taxon>
        <taxon>Ecdysozoa</taxon>
        <taxon>Arthropoda</taxon>
        <taxon>Hexapoda</taxon>
        <taxon>Insecta</taxon>
        <taxon>Pterygota</taxon>
        <taxon>Neoptera</taxon>
        <taxon>Endopterygota</taxon>
        <taxon>Hymenoptera</taxon>
        <taxon>Apocrita</taxon>
        <taxon>Proctotrupomorpha</taxon>
        <taxon>Chalcidoidea</taxon>
        <taxon>Trichogrammatidae</taxon>
        <taxon>Trichogramma</taxon>
    </lineage>
</organism>
<keyword evidence="2" id="KW-1185">Reference proteome</keyword>
<accession>A0A6H5I6H1</accession>
<name>A0A6H5I6H1_9HYME</name>
<gene>
    <name evidence="1" type="ORF">TBRA_LOCUS3974</name>
</gene>
<proteinExistence type="predicted"/>
<protein>
    <submittedName>
        <fullName evidence="1">Uncharacterized protein</fullName>
    </submittedName>
</protein>
<sequence>MLLHSASPINIHLWQMNINRLHAGEVYAHGQADDAVQDGSETLQLLWMSRQFVAPLVNVHMIHNTLGMHHRIYKGDPHIMRASPRITGSRLARADDRAAGTQGPVALSPLKTTCQRPIVAICLSEQDEAKYEDLSTTYKSMNLAGSSRQWQCGWGSREVLLFIIIPLNERKQVSAKMQVALVVHDTLIYKLFIGSCL</sequence>
<dbReference type="EMBL" id="CADCXV010000662">
    <property type="protein sequence ID" value="CAB0032021.1"/>
    <property type="molecule type" value="Genomic_DNA"/>
</dbReference>
<feature type="non-terminal residue" evidence="1">
    <location>
        <position position="197"/>
    </location>
</feature>
<dbReference type="Proteomes" id="UP000479190">
    <property type="component" value="Unassembled WGS sequence"/>
</dbReference>
<reference evidence="1 2" key="1">
    <citation type="submission" date="2020-02" db="EMBL/GenBank/DDBJ databases">
        <authorList>
            <person name="Ferguson B K."/>
        </authorList>
    </citation>
    <scope>NUCLEOTIDE SEQUENCE [LARGE SCALE GENOMIC DNA]</scope>
</reference>